<organism evidence="3 4">
    <name type="scientific">Aquilegia coerulea</name>
    <name type="common">Rocky mountain columbine</name>
    <dbReference type="NCBI Taxonomy" id="218851"/>
    <lineage>
        <taxon>Eukaryota</taxon>
        <taxon>Viridiplantae</taxon>
        <taxon>Streptophyta</taxon>
        <taxon>Embryophyta</taxon>
        <taxon>Tracheophyta</taxon>
        <taxon>Spermatophyta</taxon>
        <taxon>Magnoliopsida</taxon>
        <taxon>Ranunculales</taxon>
        <taxon>Ranunculaceae</taxon>
        <taxon>Thalictroideae</taxon>
        <taxon>Aquilegia</taxon>
    </lineage>
</organism>
<evidence type="ECO:0000313" key="4">
    <source>
        <dbReference type="Proteomes" id="UP000230069"/>
    </source>
</evidence>
<dbReference type="OrthoDB" id="1523883at2759"/>
<dbReference type="PANTHER" id="PTHR31009">
    <property type="entry name" value="S-ADENOSYL-L-METHIONINE:CARBOXYL METHYLTRANSFERASE FAMILY PROTEIN"/>
    <property type="match status" value="1"/>
</dbReference>
<accession>A0A2G5D0J4</accession>
<dbReference type="SUPFAM" id="SSF53335">
    <property type="entry name" value="S-adenosyl-L-methionine-dependent methyltransferases"/>
    <property type="match status" value="1"/>
</dbReference>
<sequence>MTPGHGNTSYALNSEYQKMLILKTKLFVEEAITDLYCKSFPTKSLTIADLGCSSGPNSLLVISEIIEAVDSKCRTLVRTYVRPSKQRTISVWGRTYAVSTYVPPGIENNKGHVYIAATSPPSVHQAYFTQFQRDFKLFLSSRSQEITTGGRMVITRIGRRNLDSFSEECWDGWELLAKSLGDMVSEGHIEEAKLDSFNLPWYAPSLDEVRAAIQDEKSFHLNLVEIMDDSRMKDMVGDKLNNGPAMARFMRAVTESMLVSHFGDKILEDLFHKFAEYLNGYLKEHPVYINLVMTMTKKS</sequence>
<dbReference type="InterPro" id="IPR029063">
    <property type="entry name" value="SAM-dependent_MTases_sf"/>
</dbReference>
<dbReference type="InParanoid" id="A0A2G5D0J4"/>
<protein>
    <recommendedName>
        <fullName evidence="5">Jasmonate O-methyltransferase</fullName>
    </recommendedName>
</protein>
<dbReference type="InterPro" id="IPR005299">
    <property type="entry name" value="MeTrfase_7"/>
</dbReference>
<reference evidence="3 4" key="1">
    <citation type="submission" date="2017-09" db="EMBL/GenBank/DDBJ databases">
        <title>WGS assembly of Aquilegia coerulea Goldsmith.</title>
        <authorList>
            <person name="Hodges S."/>
            <person name="Kramer E."/>
            <person name="Nordborg M."/>
            <person name="Tomkins J."/>
            <person name="Borevitz J."/>
            <person name="Derieg N."/>
            <person name="Yan J."/>
            <person name="Mihaltcheva S."/>
            <person name="Hayes R.D."/>
            <person name="Rokhsar D."/>
        </authorList>
    </citation>
    <scope>NUCLEOTIDE SEQUENCE [LARGE SCALE GENOMIC DNA]</scope>
    <source>
        <strain evidence="4">cv. Goldsmith</strain>
    </source>
</reference>
<gene>
    <name evidence="3" type="ORF">AQUCO_03300129v1</name>
</gene>
<dbReference type="Proteomes" id="UP000230069">
    <property type="component" value="Unassembled WGS sequence"/>
</dbReference>
<keyword evidence="1" id="KW-0479">Metal-binding</keyword>
<dbReference type="Gene3D" id="1.10.1200.270">
    <property type="entry name" value="Methyltransferase, alpha-helical capping domain"/>
    <property type="match status" value="1"/>
</dbReference>
<keyword evidence="2" id="KW-0460">Magnesium</keyword>
<dbReference type="GO" id="GO:0008168">
    <property type="term" value="F:methyltransferase activity"/>
    <property type="evidence" value="ECO:0007669"/>
    <property type="project" value="InterPro"/>
</dbReference>
<dbReference type="InterPro" id="IPR042086">
    <property type="entry name" value="MeTrfase_capping"/>
</dbReference>
<evidence type="ECO:0008006" key="5">
    <source>
        <dbReference type="Google" id="ProtNLM"/>
    </source>
</evidence>
<dbReference type="GO" id="GO:0046872">
    <property type="term" value="F:metal ion binding"/>
    <property type="evidence" value="ECO:0007669"/>
    <property type="project" value="UniProtKB-KW"/>
</dbReference>
<dbReference type="AlphaFoldDB" id="A0A2G5D0J4"/>
<name>A0A2G5D0J4_AQUCA</name>
<dbReference type="EMBL" id="KZ305050">
    <property type="protein sequence ID" value="PIA36697.1"/>
    <property type="molecule type" value="Genomic_DNA"/>
</dbReference>
<evidence type="ECO:0000313" key="3">
    <source>
        <dbReference type="EMBL" id="PIA36697.1"/>
    </source>
</evidence>
<keyword evidence="4" id="KW-1185">Reference proteome</keyword>
<evidence type="ECO:0000256" key="2">
    <source>
        <dbReference type="ARBA" id="ARBA00022842"/>
    </source>
</evidence>
<evidence type="ECO:0000256" key="1">
    <source>
        <dbReference type="ARBA" id="ARBA00022723"/>
    </source>
</evidence>
<dbReference type="Gene3D" id="3.40.50.150">
    <property type="entry name" value="Vaccinia Virus protein VP39"/>
    <property type="match status" value="2"/>
</dbReference>
<dbReference type="Pfam" id="PF03492">
    <property type="entry name" value="Methyltransf_7"/>
    <property type="match status" value="2"/>
</dbReference>
<proteinExistence type="predicted"/>